<feature type="transmembrane region" description="Helical" evidence="7">
    <location>
        <begin position="339"/>
        <end position="358"/>
    </location>
</feature>
<evidence type="ECO:0000256" key="3">
    <source>
        <dbReference type="ARBA" id="ARBA00022692"/>
    </source>
</evidence>
<feature type="transmembrane region" description="Helical" evidence="7">
    <location>
        <begin position="202"/>
        <end position="221"/>
    </location>
</feature>
<dbReference type="NCBIfam" id="TIGR01197">
    <property type="entry name" value="nramp"/>
    <property type="match status" value="1"/>
</dbReference>
<comment type="function">
    <text evidence="7">H(+)-stimulated, divalent metal cation uptake system.</text>
</comment>
<dbReference type="GO" id="GO:0046872">
    <property type="term" value="F:metal ion binding"/>
    <property type="evidence" value="ECO:0007669"/>
    <property type="project" value="UniProtKB-UniRule"/>
</dbReference>
<keyword evidence="3 7" id="KW-0812">Transmembrane</keyword>
<evidence type="ECO:0000256" key="6">
    <source>
        <dbReference type="ARBA" id="ARBA00023136"/>
    </source>
</evidence>
<dbReference type="NCBIfam" id="NF037982">
    <property type="entry name" value="Nramp_1"/>
    <property type="match status" value="1"/>
</dbReference>
<comment type="subcellular location">
    <subcellularLocation>
        <location evidence="7">Cell membrane</location>
        <topology evidence="7">Multi-pass membrane protein</topology>
    </subcellularLocation>
    <subcellularLocation>
        <location evidence="1">Membrane</location>
        <topology evidence="1">Multi-pass membrane protein</topology>
    </subcellularLocation>
</comment>
<keyword evidence="4 7" id="KW-0769">Symport</keyword>
<dbReference type="PANTHER" id="PTHR11706:SF33">
    <property type="entry name" value="NATURAL RESISTANCE-ASSOCIATED MACROPHAGE PROTEIN 2"/>
    <property type="match status" value="1"/>
</dbReference>
<evidence type="ECO:0000256" key="7">
    <source>
        <dbReference type="HAMAP-Rule" id="MF_00221"/>
    </source>
</evidence>
<keyword evidence="7" id="KW-1003">Cell membrane</keyword>
<evidence type="ECO:0000256" key="5">
    <source>
        <dbReference type="ARBA" id="ARBA00022989"/>
    </source>
</evidence>
<dbReference type="InterPro" id="IPR001046">
    <property type="entry name" value="NRAMP_fam"/>
</dbReference>
<dbReference type="GO" id="GO:0015086">
    <property type="term" value="F:cadmium ion transmembrane transporter activity"/>
    <property type="evidence" value="ECO:0007669"/>
    <property type="project" value="TreeGrafter"/>
</dbReference>
<feature type="transmembrane region" description="Helical" evidence="7">
    <location>
        <begin position="21"/>
        <end position="39"/>
    </location>
</feature>
<dbReference type="GO" id="GO:0015293">
    <property type="term" value="F:symporter activity"/>
    <property type="evidence" value="ECO:0007669"/>
    <property type="project" value="UniProtKB-UniRule"/>
</dbReference>
<dbReference type="GO" id="GO:0034755">
    <property type="term" value="P:iron ion transmembrane transport"/>
    <property type="evidence" value="ECO:0007669"/>
    <property type="project" value="TreeGrafter"/>
</dbReference>
<dbReference type="EMBL" id="QKLU01000001">
    <property type="protein sequence ID" value="PYF76594.1"/>
    <property type="molecule type" value="Genomic_DNA"/>
</dbReference>
<feature type="transmembrane region" description="Helical" evidence="7">
    <location>
        <begin position="162"/>
        <end position="182"/>
    </location>
</feature>
<sequence length="618" mass="67932">MKNSESLSEVHQSIDTGKRTGWKRILSFIGPAYLVSVGYMDPGNWATDLAGGSKFGYQLIWILLMSNLIALLLQSLSARLGIVRGLDLAQASRNTYPKWANIPLFILAQTAIVACDLAEIIGMAIGLQLLFKLPLIWGISLTIFDTVLLLFLMNKGMRKMEAFIVSMVFIVGISFLVEMFIVEPSLKEIAAGFKPSMLSGEALYIAIGIIGATVMPHNLYLHSSLVQTRKFKRDFKGIKEAIKFNFIDTAVALNLAFFVNAAILILAAAAFYKNGHHEVAEIQDAHKLLEHIFGGIAPALFAIALIAAGQSSTVTGTLAGQIIMEGHLNLRIQPWLRRLITRLLAIIPAFFTILYFGGDALSGLLILSQVVLSLQLGFAVIPLIHFTSDKKEMKEFAIGKWTKILAWTSALVIVVLNVKLVAEEISGWNKPGLWYVSYLIVPLAMLIGLLLIYVFIHPILSRKLQATSVPHGTALDIGTVEKIEYTRIGIPVDFSKNDRNTIRHALIQGGKKAEYHLIHVVETAVARYHGQSALDHETQSDADNLEKYCSNLAELGYHARPHIGFGRTATEIAAVSHAQNLELLVMGAHGHKGLKDLIFGTTVDAVRHKVNIPVLIVR</sequence>
<comment type="similarity">
    <text evidence="7">Belongs to the NRAMP family.</text>
</comment>
<dbReference type="Gene3D" id="3.40.50.620">
    <property type="entry name" value="HUPs"/>
    <property type="match status" value="1"/>
</dbReference>
<comment type="caution">
    <text evidence="7">Lacks conserved residue(s) required for the propagation of feature annotation.</text>
</comment>
<keyword evidence="7" id="KW-0406">Ion transport</keyword>
<gene>
    <name evidence="7" type="primary">mntH</name>
    <name evidence="9" type="ORF">B0O44_10165</name>
</gene>
<feature type="transmembrane region" description="Helical" evidence="7">
    <location>
        <begin position="59"/>
        <end position="83"/>
    </location>
</feature>
<evidence type="ECO:0000313" key="10">
    <source>
        <dbReference type="Proteomes" id="UP000248198"/>
    </source>
</evidence>
<dbReference type="InterPro" id="IPR014729">
    <property type="entry name" value="Rossmann-like_a/b/a_fold"/>
</dbReference>
<feature type="transmembrane region" description="Helical" evidence="7">
    <location>
        <begin position="242"/>
        <end position="272"/>
    </location>
</feature>
<evidence type="ECO:0000256" key="2">
    <source>
        <dbReference type="ARBA" id="ARBA00022448"/>
    </source>
</evidence>
<protein>
    <recommendedName>
        <fullName evidence="7">Divalent metal cation transporter MntH</fullName>
    </recommendedName>
</protein>
<dbReference type="HAMAP" id="MF_00221">
    <property type="entry name" value="NRAMP"/>
    <property type="match status" value="1"/>
</dbReference>
<dbReference type="GO" id="GO:0005886">
    <property type="term" value="C:plasma membrane"/>
    <property type="evidence" value="ECO:0007669"/>
    <property type="project" value="UniProtKB-SubCell"/>
</dbReference>
<dbReference type="InterPro" id="IPR006016">
    <property type="entry name" value="UspA"/>
</dbReference>
<feature type="transmembrane region" description="Helical" evidence="7">
    <location>
        <begin position="404"/>
        <end position="422"/>
    </location>
</feature>
<reference evidence="9 10" key="1">
    <citation type="submission" date="2018-06" db="EMBL/GenBank/DDBJ databases">
        <title>Genomic Encyclopedia of Archaeal and Bacterial Type Strains, Phase II (KMG-II): from individual species to whole genera.</title>
        <authorList>
            <person name="Goeker M."/>
        </authorList>
    </citation>
    <scope>NUCLEOTIDE SEQUENCE [LARGE SCALE GENOMIC DNA]</scope>
    <source>
        <strain evidence="9 10">DSM 27372</strain>
    </source>
</reference>
<dbReference type="AlphaFoldDB" id="A0A318UJN0"/>
<dbReference type="PANTHER" id="PTHR11706">
    <property type="entry name" value="SOLUTE CARRIER PROTEIN FAMILY 11 MEMBER"/>
    <property type="match status" value="1"/>
</dbReference>
<dbReference type="Proteomes" id="UP000248198">
    <property type="component" value="Unassembled WGS sequence"/>
</dbReference>
<dbReference type="Pfam" id="PF00582">
    <property type="entry name" value="Usp"/>
    <property type="match status" value="1"/>
</dbReference>
<dbReference type="RefSeq" id="WP_110826713.1">
    <property type="nucleotide sequence ID" value="NZ_QKLU01000001.1"/>
</dbReference>
<name>A0A318UJN0_9SPHI</name>
<feature type="transmembrane region" description="Helical" evidence="7">
    <location>
        <begin position="135"/>
        <end position="153"/>
    </location>
</feature>
<feature type="transmembrane region" description="Helical" evidence="7">
    <location>
        <begin position="364"/>
        <end position="384"/>
    </location>
</feature>
<evidence type="ECO:0000313" key="9">
    <source>
        <dbReference type="EMBL" id="PYF76594.1"/>
    </source>
</evidence>
<proteinExistence type="inferred from homology"/>
<dbReference type="NCBIfam" id="NF001923">
    <property type="entry name" value="PRK00701.1"/>
    <property type="match status" value="1"/>
</dbReference>
<keyword evidence="5 7" id="KW-1133">Transmembrane helix</keyword>
<organism evidence="9 10">
    <name type="scientific">Pedobacter nutrimenti</name>
    <dbReference type="NCBI Taxonomy" id="1241337"/>
    <lineage>
        <taxon>Bacteria</taxon>
        <taxon>Pseudomonadati</taxon>
        <taxon>Bacteroidota</taxon>
        <taxon>Sphingobacteriia</taxon>
        <taxon>Sphingobacteriales</taxon>
        <taxon>Sphingobacteriaceae</taxon>
        <taxon>Pedobacter</taxon>
    </lineage>
</organism>
<dbReference type="PRINTS" id="PR00447">
    <property type="entry name" value="NATRESASSCMP"/>
</dbReference>
<dbReference type="Pfam" id="PF01566">
    <property type="entry name" value="Nramp"/>
    <property type="match status" value="1"/>
</dbReference>
<comment type="caution">
    <text evidence="9">The sequence shown here is derived from an EMBL/GenBank/DDBJ whole genome shotgun (WGS) entry which is preliminary data.</text>
</comment>
<keyword evidence="2 7" id="KW-0813">Transport</keyword>
<dbReference type="OrthoDB" id="9787548at2"/>
<keyword evidence="6 7" id="KW-0472">Membrane</keyword>
<dbReference type="SUPFAM" id="SSF52402">
    <property type="entry name" value="Adenine nucleotide alpha hydrolases-like"/>
    <property type="match status" value="1"/>
</dbReference>
<feature type="transmembrane region" description="Helical" evidence="7">
    <location>
        <begin position="434"/>
        <end position="456"/>
    </location>
</feature>
<dbReference type="GO" id="GO:0005384">
    <property type="term" value="F:manganese ion transmembrane transporter activity"/>
    <property type="evidence" value="ECO:0007669"/>
    <property type="project" value="TreeGrafter"/>
</dbReference>
<dbReference type="CDD" id="cd00293">
    <property type="entry name" value="USP-like"/>
    <property type="match status" value="1"/>
</dbReference>
<feature type="domain" description="UspA" evidence="8">
    <location>
        <begin position="485"/>
        <end position="618"/>
    </location>
</feature>
<keyword evidence="10" id="KW-1185">Reference proteome</keyword>
<evidence type="ECO:0000256" key="1">
    <source>
        <dbReference type="ARBA" id="ARBA00004141"/>
    </source>
</evidence>
<feature type="transmembrane region" description="Helical" evidence="7">
    <location>
        <begin position="104"/>
        <end position="129"/>
    </location>
</feature>
<feature type="transmembrane region" description="Helical" evidence="7">
    <location>
        <begin position="292"/>
        <end position="318"/>
    </location>
</feature>
<accession>A0A318UJN0</accession>
<evidence type="ECO:0000256" key="4">
    <source>
        <dbReference type="ARBA" id="ARBA00022847"/>
    </source>
</evidence>
<evidence type="ECO:0000259" key="8">
    <source>
        <dbReference type="Pfam" id="PF00582"/>
    </source>
</evidence>